<organism evidence="3 4">
    <name type="scientific">Solanum tuberosum</name>
    <name type="common">Potato</name>
    <dbReference type="NCBI Taxonomy" id="4113"/>
    <lineage>
        <taxon>Eukaryota</taxon>
        <taxon>Viridiplantae</taxon>
        <taxon>Streptophyta</taxon>
        <taxon>Embryophyta</taxon>
        <taxon>Tracheophyta</taxon>
        <taxon>Spermatophyta</taxon>
        <taxon>Magnoliopsida</taxon>
        <taxon>eudicotyledons</taxon>
        <taxon>Gunneridae</taxon>
        <taxon>Pentapetalae</taxon>
        <taxon>asterids</taxon>
        <taxon>lamiids</taxon>
        <taxon>Solanales</taxon>
        <taxon>Solanaceae</taxon>
        <taxon>Solanoideae</taxon>
        <taxon>Solaneae</taxon>
        <taxon>Solanum</taxon>
    </lineage>
</organism>
<gene>
    <name evidence="3" type="ORF">KY290_005292</name>
</gene>
<feature type="domain" description="DUF4283" evidence="2">
    <location>
        <begin position="130"/>
        <end position="213"/>
    </location>
</feature>
<dbReference type="PANTHER" id="PTHR33233">
    <property type="entry name" value="ENDONUCLEASE/EXONUCLEASE/PHOSPHATASE"/>
    <property type="match status" value="1"/>
</dbReference>
<sequence>MAATVLQHPTRSPKPVEVETTPSVMEPSSQASTSQQSTNMEYRRGTPNPWSNLPLKSDGIKRAEVGSAKLNTTVEKAQQRGEENGKETWTNLFQSNKLAAKGMTLNFVAPVMQNGEKVVKLYKEEVDLETNKWKNTLILYVVGASPTIASLERYIANQWNYIAKPTVYYHNDVYFLLRFPSLEDRNTVMYSGPHLLNNKPVIVKTWTPNFDLSKEVLQTIPFWGKSPNLPLNCWGIQSLSRISRGLGFPLYDDECTMKVARISFERVLIELDITKDLSFMVKEEDPNGKKYEQKVIYEWIPAYFPKCLQVGHKCPANNPNAGPVM</sequence>
<evidence type="ECO:0000313" key="4">
    <source>
        <dbReference type="Proteomes" id="UP000826656"/>
    </source>
</evidence>
<dbReference type="EMBL" id="JAIVGD010000002">
    <property type="protein sequence ID" value="KAH0778865.1"/>
    <property type="molecule type" value="Genomic_DNA"/>
</dbReference>
<dbReference type="InterPro" id="IPR025558">
    <property type="entry name" value="DUF4283"/>
</dbReference>
<evidence type="ECO:0000313" key="3">
    <source>
        <dbReference type="EMBL" id="KAH0778865.1"/>
    </source>
</evidence>
<feature type="region of interest" description="Disordered" evidence="1">
    <location>
        <begin position="1"/>
        <end position="56"/>
    </location>
</feature>
<dbReference type="Pfam" id="PF14111">
    <property type="entry name" value="DUF4283"/>
    <property type="match status" value="1"/>
</dbReference>
<dbReference type="PANTHER" id="PTHR33233:SF17">
    <property type="entry name" value="DUF4283 DOMAIN-CONTAINING PROTEIN"/>
    <property type="match status" value="1"/>
</dbReference>
<dbReference type="Proteomes" id="UP000826656">
    <property type="component" value="Unassembled WGS sequence"/>
</dbReference>
<comment type="caution">
    <text evidence="3">The sequence shown here is derived from an EMBL/GenBank/DDBJ whole genome shotgun (WGS) entry which is preliminary data.</text>
</comment>
<evidence type="ECO:0000259" key="2">
    <source>
        <dbReference type="Pfam" id="PF14111"/>
    </source>
</evidence>
<proteinExistence type="predicted"/>
<protein>
    <recommendedName>
        <fullName evidence="2">DUF4283 domain-containing protein</fullName>
    </recommendedName>
</protein>
<reference evidence="3 4" key="1">
    <citation type="journal article" date="2021" name="bioRxiv">
        <title>Chromosome-scale and haplotype-resolved genome assembly of a tetraploid potato cultivar.</title>
        <authorList>
            <person name="Sun H."/>
            <person name="Jiao W.-B."/>
            <person name="Krause K."/>
            <person name="Campoy J.A."/>
            <person name="Goel M."/>
            <person name="Folz-Donahue K."/>
            <person name="Kukat C."/>
            <person name="Huettel B."/>
            <person name="Schneeberger K."/>
        </authorList>
    </citation>
    <scope>NUCLEOTIDE SEQUENCE [LARGE SCALE GENOMIC DNA]</scope>
    <source>
        <strain evidence="3">SolTubOtavaFocal</strain>
        <tissue evidence="3">Leaves</tissue>
    </source>
</reference>
<evidence type="ECO:0000256" key="1">
    <source>
        <dbReference type="SAM" id="MobiDB-lite"/>
    </source>
</evidence>
<name>A0ABQ7WE39_SOLTU</name>
<keyword evidence="4" id="KW-1185">Reference proteome</keyword>
<accession>A0ABQ7WE39</accession>
<feature type="compositionally biased region" description="Low complexity" evidence="1">
    <location>
        <begin position="28"/>
        <end position="38"/>
    </location>
</feature>